<evidence type="ECO:0000313" key="2">
    <source>
        <dbReference type="EMBL" id="MEN3748915.1"/>
    </source>
</evidence>
<keyword evidence="2" id="KW-0808">Transferase</keyword>
<reference evidence="2 3" key="1">
    <citation type="submission" date="2024-05" db="EMBL/GenBank/DDBJ databases">
        <title>Sphingomonas sp. HF-S3 16S ribosomal RNA gene Genome sequencing and assembly.</title>
        <authorList>
            <person name="Lee H."/>
        </authorList>
    </citation>
    <scope>NUCLEOTIDE SEQUENCE [LARGE SCALE GENOMIC DNA]</scope>
    <source>
        <strain evidence="2 3">HF-S3</strain>
    </source>
</reference>
<dbReference type="EMBL" id="JBDIZK010000011">
    <property type="protein sequence ID" value="MEN3748915.1"/>
    <property type="molecule type" value="Genomic_DNA"/>
</dbReference>
<evidence type="ECO:0000259" key="1">
    <source>
        <dbReference type="Pfam" id="PF13480"/>
    </source>
</evidence>
<dbReference type="EC" id="2.3.1.-" evidence="2"/>
<dbReference type="GO" id="GO:0016746">
    <property type="term" value="F:acyltransferase activity"/>
    <property type="evidence" value="ECO:0007669"/>
    <property type="project" value="UniProtKB-KW"/>
</dbReference>
<dbReference type="RefSeq" id="WP_346247958.1">
    <property type="nucleotide sequence ID" value="NZ_JBDIZK010000011.1"/>
</dbReference>
<keyword evidence="2" id="KW-0012">Acyltransferase</keyword>
<accession>A0ABV0BFQ5</accession>
<proteinExistence type="predicted"/>
<dbReference type="SUPFAM" id="SSF55729">
    <property type="entry name" value="Acyl-CoA N-acyltransferases (Nat)"/>
    <property type="match status" value="1"/>
</dbReference>
<name>A0ABV0BFQ5_9SPHN</name>
<comment type="caution">
    <text evidence="2">The sequence shown here is derived from an EMBL/GenBank/DDBJ whole genome shotgun (WGS) entry which is preliminary data.</text>
</comment>
<dbReference type="Proteomes" id="UP001427805">
    <property type="component" value="Unassembled WGS sequence"/>
</dbReference>
<dbReference type="Gene3D" id="3.40.630.30">
    <property type="match status" value="1"/>
</dbReference>
<dbReference type="Pfam" id="PF13480">
    <property type="entry name" value="Acetyltransf_6"/>
    <property type="match status" value="1"/>
</dbReference>
<sequence>MTAIAQIATATAAGPVPLRFQIGARTLMAIPRRLMRIPLSLDDARTGAVPPLPPLDRAAHGYLVTSLPADRADALVRASGSMLPFVRQRYTRWSTDLTIGFDGWFAGLSANTRQQLRRKTKRLAAENGGVLDIRSFRTPAELARFHAQARRISQRTYQERLLDSGLPAGPEFLADMMARAAADHVRAWLLCLDGEPIAYLYCPVVGDTVVYAHVGHDPACDALSPGAVLQLEAFRRLFAEPGLARFDFTEGEGQHKRGMATDGVACVDLLLLRPGLVNKVTLLGIAGFDRGVALAKHLVRRAGMSALAKRLRRGG</sequence>
<dbReference type="InterPro" id="IPR038740">
    <property type="entry name" value="BioF2-like_GNAT_dom"/>
</dbReference>
<feature type="domain" description="BioF2-like acetyltransferase" evidence="1">
    <location>
        <begin position="111"/>
        <end position="257"/>
    </location>
</feature>
<evidence type="ECO:0000313" key="3">
    <source>
        <dbReference type="Proteomes" id="UP001427805"/>
    </source>
</evidence>
<dbReference type="InterPro" id="IPR016181">
    <property type="entry name" value="Acyl_CoA_acyltransferase"/>
</dbReference>
<gene>
    <name evidence="2" type="ORF">TPR58_17195</name>
</gene>
<keyword evidence="3" id="KW-1185">Reference proteome</keyword>
<organism evidence="2 3">
    <name type="scientific">Sphingomonas rustica</name>
    <dbReference type="NCBI Taxonomy" id="3103142"/>
    <lineage>
        <taxon>Bacteria</taxon>
        <taxon>Pseudomonadati</taxon>
        <taxon>Pseudomonadota</taxon>
        <taxon>Alphaproteobacteria</taxon>
        <taxon>Sphingomonadales</taxon>
        <taxon>Sphingomonadaceae</taxon>
        <taxon>Sphingomonas</taxon>
    </lineage>
</organism>
<protein>
    <submittedName>
        <fullName evidence="2">GNAT family N-acetyltransferase</fullName>
        <ecNumber evidence="2">2.3.1.-</ecNumber>
    </submittedName>
</protein>